<dbReference type="InterPro" id="IPR041735">
    <property type="entry name" value="4OHPhenylPyrv_dOase_C"/>
</dbReference>
<protein>
    <submittedName>
        <fullName evidence="9">4-hydroxyphenylpyruvate dioxygenase-like protein</fullName>
    </submittedName>
</protein>
<evidence type="ECO:0000256" key="5">
    <source>
        <dbReference type="ARBA" id="ARBA00023004"/>
    </source>
</evidence>
<feature type="region of interest" description="Disordered" evidence="6">
    <location>
        <begin position="96"/>
        <end position="134"/>
    </location>
</feature>
<evidence type="ECO:0000256" key="1">
    <source>
        <dbReference type="ARBA" id="ARBA00001962"/>
    </source>
</evidence>
<dbReference type="Pfam" id="PF00903">
    <property type="entry name" value="Glyoxalase"/>
    <property type="match status" value="1"/>
</dbReference>
<keyword evidence="7" id="KW-0472">Membrane</keyword>
<dbReference type="PANTHER" id="PTHR11959">
    <property type="entry name" value="4-HYDROXYPHENYLPYRUVATE DIOXYGENASE"/>
    <property type="match status" value="1"/>
</dbReference>
<dbReference type="PANTHER" id="PTHR11959:SF6">
    <property type="entry name" value="VOC DOMAIN-CONTAINING PROTEIN"/>
    <property type="match status" value="1"/>
</dbReference>
<dbReference type="InterPro" id="IPR037523">
    <property type="entry name" value="VOC_core"/>
</dbReference>
<evidence type="ECO:0000256" key="7">
    <source>
        <dbReference type="SAM" id="Phobius"/>
    </source>
</evidence>
<dbReference type="InterPro" id="IPR041736">
    <property type="entry name" value="4OHPhenylPyrv_dOase_N"/>
</dbReference>
<dbReference type="Pfam" id="PF20584">
    <property type="entry name" value="DUF6787"/>
    <property type="match status" value="1"/>
</dbReference>
<evidence type="ECO:0000259" key="8">
    <source>
        <dbReference type="PROSITE" id="PS51819"/>
    </source>
</evidence>
<sequence length="720" mass="82289">MITQKLLNTLKNSSRQSLSIRLSKSTFVLPTAITFNNNSISNFSATTDSNININIKQKQYQQFKKFNSCGNSSNTSIGLGHTLLFNNSSCRRNMISNMSTSTSNSSSGSNSSSENNMEVNGKNQDGGGEVVDPNRINANKSFLYRYLNNTYEHHPTWSKKWIIEKSYQMVVFAITGSSALHVVRYLLKNLWHVEGTVFGGPWQFTAAYFITMFTCYPFVLLFWGTLFGRHQFFKKFFLRMTIGFPQRIMKLLQKNKKQSIYINVQKAVFTNSIIYIVTYYWTLRDTENLDYIEFWVSNSKSFIKSFLQPLNYHPIGVKRTLQRVKYLVVNSPDLNRFNVIDGQYLNTLSFVVTTSISSEDNQFHSLRQSHNGDFIKTIAFNCTDAEHYYDIAVRGGAVPVVKPTSPFSGFKTATIQSPFQDVDHVFIQRRPAAPKDTLIGSILSLYPDFDPLDATQFKHYSKPSFPLSIHMDHVATCVKNGQLEKCIDWYSRCMGFNLLEVEAGKNKKEDSRVAQLIDEHSRSKQHKVVESQNYFNIKVEEDIGLKMVVLSNQPVSSVNLTTPPIMWVISEAAVDGKGQVEQFVKFNGGSGIQHLAFYTDNIFEAVDYARRHLLEFIEAPDYYYQNLSKREELDTVLPLLSKETINDLYEYKVLIDSDYSTTKEKNDHYILQSICDTPTFFFEMIKRSGAVGFGKGNIKALFEAVEMTQKKENSLVRSTA</sequence>
<organism evidence="9 10">
    <name type="scientific">Heterostelium pallidum (strain ATCC 26659 / Pp 5 / PN500)</name>
    <name type="common">Cellular slime mold</name>
    <name type="synonym">Polysphondylium pallidum</name>
    <dbReference type="NCBI Taxonomy" id="670386"/>
    <lineage>
        <taxon>Eukaryota</taxon>
        <taxon>Amoebozoa</taxon>
        <taxon>Evosea</taxon>
        <taxon>Eumycetozoa</taxon>
        <taxon>Dictyostelia</taxon>
        <taxon>Acytosteliales</taxon>
        <taxon>Acytosteliaceae</taxon>
        <taxon>Heterostelium</taxon>
    </lineage>
</organism>
<dbReference type="InterPro" id="IPR029068">
    <property type="entry name" value="Glyas_Bleomycin-R_OHBP_Dase"/>
</dbReference>
<evidence type="ECO:0000256" key="3">
    <source>
        <dbReference type="ARBA" id="ARBA00022723"/>
    </source>
</evidence>
<reference evidence="9 10" key="1">
    <citation type="journal article" date="2011" name="Genome Res.">
        <title>Phylogeny-wide analysis of social amoeba genomes highlights ancient origins for complex intercellular communication.</title>
        <authorList>
            <person name="Heidel A.J."/>
            <person name="Lawal H.M."/>
            <person name="Felder M."/>
            <person name="Schilde C."/>
            <person name="Helps N.R."/>
            <person name="Tunggal B."/>
            <person name="Rivero F."/>
            <person name="John U."/>
            <person name="Schleicher M."/>
            <person name="Eichinger L."/>
            <person name="Platzer M."/>
            <person name="Noegel A.A."/>
            <person name="Schaap P."/>
            <person name="Gloeckner G."/>
        </authorList>
    </citation>
    <scope>NUCLEOTIDE SEQUENCE [LARGE SCALE GENOMIC DNA]</scope>
    <source>
        <strain evidence="10">ATCC 26659 / Pp 5 / PN500</strain>
    </source>
</reference>
<evidence type="ECO:0000313" key="10">
    <source>
        <dbReference type="Proteomes" id="UP000001396"/>
    </source>
</evidence>
<dbReference type="InParanoid" id="D3AZG2"/>
<proteinExistence type="inferred from homology"/>
<dbReference type="InterPro" id="IPR005956">
    <property type="entry name" value="4OHPhenylPyrv_dOase"/>
</dbReference>
<dbReference type="Proteomes" id="UP000001396">
    <property type="component" value="Unassembled WGS sequence"/>
</dbReference>
<keyword evidence="3" id="KW-0479">Metal-binding</keyword>
<dbReference type="GeneID" id="31357031"/>
<feature type="compositionally biased region" description="Low complexity" evidence="6">
    <location>
        <begin position="96"/>
        <end position="121"/>
    </location>
</feature>
<dbReference type="GO" id="GO:0046872">
    <property type="term" value="F:metal ion binding"/>
    <property type="evidence" value="ECO:0007669"/>
    <property type="project" value="UniProtKB-KW"/>
</dbReference>
<dbReference type="AlphaFoldDB" id="D3AZG2"/>
<comment type="similarity">
    <text evidence="2">Belongs to the 4HPPD family.</text>
</comment>
<gene>
    <name evidence="9" type="primary">hpdl-2</name>
    <name evidence="9" type="ORF">PPL_01503</name>
</gene>
<dbReference type="Gene3D" id="3.10.180.10">
    <property type="entry name" value="2,3-Dihydroxybiphenyl 1,2-Dioxygenase, domain 1"/>
    <property type="match status" value="2"/>
</dbReference>
<keyword evidence="10" id="KW-1185">Reference proteome</keyword>
<dbReference type="CDD" id="cd07250">
    <property type="entry name" value="HPPD_C_like"/>
    <property type="match status" value="1"/>
</dbReference>
<comment type="caution">
    <text evidence="9">The sequence shown here is derived from an EMBL/GenBank/DDBJ whole genome shotgun (WGS) entry which is preliminary data.</text>
</comment>
<keyword evidence="9" id="KW-0670">Pyruvate</keyword>
<keyword evidence="9" id="KW-0560">Oxidoreductase</keyword>
<name>D3AZG2_HETP5</name>
<dbReference type="InterPro" id="IPR004360">
    <property type="entry name" value="Glyas_Fos-R_dOase_dom"/>
</dbReference>
<comment type="cofactor">
    <cofactor evidence="1">
        <name>Fe cation</name>
        <dbReference type="ChEBI" id="CHEBI:24875"/>
    </cofactor>
</comment>
<dbReference type="GO" id="GO:0006572">
    <property type="term" value="P:L-tyrosine catabolic process"/>
    <property type="evidence" value="ECO:0007669"/>
    <property type="project" value="TreeGrafter"/>
</dbReference>
<evidence type="ECO:0000256" key="4">
    <source>
        <dbReference type="ARBA" id="ARBA00022737"/>
    </source>
</evidence>
<dbReference type="PROSITE" id="PS51819">
    <property type="entry name" value="VOC"/>
    <property type="match status" value="2"/>
</dbReference>
<feature type="transmembrane region" description="Helical" evidence="7">
    <location>
        <begin position="169"/>
        <end position="187"/>
    </location>
</feature>
<dbReference type="EMBL" id="ADBJ01000007">
    <property type="protein sequence ID" value="EFA85545.1"/>
    <property type="molecule type" value="Genomic_DNA"/>
</dbReference>
<dbReference type="GO" id="GO:0003868">
    <property type="term" value="F:4-hydroxyphenylpyruvate dioxygenase activity"/>
    <property type="evidence" value="ECO:0007669"/>
    <property type="project" value="InterPro"/>
</dbReference>
<keyword evidence="5" id="KW-0408">Iron</keyword>
<evidence type="ECO:0000313" key="9">
    <source>
        <dbReference type="EMBL" id="EFA85545.1"/>
    </source>
</evidence>
<dbReference type="CDD" id="cd08342">
    <property type="entry name" value="HPPD_N_like"/>
    <property type="match status" value="1"/>
</dbReference>
<dbReference type="RefSeq" id="XP_020437653.1">
    <property type="nucleotide sequence ID" value="XM_020572510.1"/>
</dbReference>
<feature type="domain" description="VOC" evidence="8">
    <location>
        <begin position="288"/>
        <end position="429"/>
    </location>
</feature>
<keyword evidence="9" id="KW-0223">Dioxygenase</keyword>
<feature type="domain" description="VOC" evidence="8">
    <location>
        <begin position="470"/>
        <end position="658"/>
    </location>
</feature>
<evidence type="ECO:0000256" key="2">
    <source>
        <dbReference type="ARBA" id="ARBA00005877"/>
    </source>
</evidence>
<keyword evidence="4" id="KW-0677">Repeat</keyword>
<dbReference type="STRING" id="670386.D3AZG2"/>
<keyword evidence="7" id="KW-1133">Transmembrane helix</keyword>
<dbReference type="SUPFAM" id="SSF54593">
    <property type="entry name" value="Glyoxalase/Bleomycin resistance protein/Dihydroxybiphenyl dioxygenase"/>
    <property type="match status" value="1"/>
</dbReference>
<feature type="transmembrane region" description="Helical" evidence="7">
    <location>
        <begin position="207"/>
        <end position="227"/>
    </location>
</feature>
<keyword evidence="7" id="KW-0812">Transmembrane</keyword>
<feature type="transmembrane region" description="Helical" evidence="7">
    <location>
        <begin position="260"/>
        <end position="281"/>
    </location>
</feature>
<evidence type="ECO:0000256" key="6">
    <source>
        <dbReference type="SAM" id="MobiDB-lite"/>
    </source>
</evidence>
<accession>D3AZG2</accession>
<dbReference type="InterPro" id="IPR046714">
    <property type="entry name" value="DUF6787"/>
</dbReference>